<organism evidence="1 2">
    <name type="scientific">Tanacetum coccineum</name>
    <dbReference type="NCBI Taxonomy" id="301880"/>
    <lineage>
        <taxon>Eukaryota</taxon>
        <taxon>Viridiplantae</taxon>
        <taxon>Streptophyta</taxon>
        <taxon>Embryophyta</taxon>
        <taxon>Tracheophyta</taxon>
        <taxon>Spermatophyta</taxon>
        <taxon>Magnoliopsida</taxon>
        <taxon>eudicotyledons</taxon>
        <taxon>Gunneridae</taxon>
        <taxon>Pentapetalae</taxon>
        <taxon>asterids</taxon>
        <taxon>campanulids</taxon>
        <taxon>Asterales</taxon>
        <taxon>Asteraceae</taxon>
        <taxon>Asteroideae</taxon>
        <taxon>Anthemideae</taxon>
        <taxon>Anthemidinae</taxon>
        <taxon>Tanacetum</taxon>
    </lineage>
</organism>
<proteinExistence type="predicted"/>
<reference evidence="1" key="2">
    <citation type="submission" date="2022-01" db="EMBL/GenBank/DDBJ databases">
        <authorList>
            <person name="Yamashiro T."/>
            <person name="Shiraishi A."/>
            <person name="Satake H."/>
            <person name="Nakayama K."/>
        </authorList>
    </citation>
    <scope>NUCLEOTIDE SEQUENCE</scope>
</reference>
<protein>
    <submittedName>
        <fullName evidence="1">Uncharacterized protein</fullName>
    </submittedName>
</protein>
<dbReference type="EMBL" id="BQNB010009883">
    <property type="protein sequence ID" value="GJS69731.1"/>
    <property type="molecule type" value="Genomic_DNA"/>
</dbReference>
<sequence length="113" mass="11815">MSLGSCGIANLAILQLGKFSGGGGRASILALQFCLGTCLDHLGRRHELGELWDCQLGNFTAGKDSGRGGKGLKLFEVFTGVNTYTSRGTLEMSDSGSTKCSEEVPVDLALSLD</sequence>
<gene>
    <name evidence="1" type="ORF">Tco_0702572</name>
</gene>
<dbReference type="Proteomes" id="UP001151760">
    <property type="component" value="Unassembled WGS sequence"/>
</dbReference>
<name>A0ABQ4XX00_9ASTR</name>
<comment type="caution">
    <text evidence="1">The sequence shown here is derived from an EMBL/GenBank/DDBJ whole genome shotgun (WGS) entry which is preliminary data.</text>
</comment>
<keyword evidence="2" id="KW-1185">Reference proteome</keyword>
<evidence type="ECO:0000313" key="1">
    <source>
        <dbReference type="EMBL" id="GJS69731.1"/>
    </source>
</evidence>
<evidence type="ECO:0000313" key="2">
    <source>
        <dbReference type="Proteomes" id="UP001151760"/>
    </source>
</evidence>
<reference evidence="1" key="1">
    <citation type="journal article" date="2022" name="Int. J. Mol. Sci.">
        <title>Draft Genome of Tanacetum Coccineum: Genomic Comparison of Closely Related Tanacetum-Family Plants.</title>
        <authorList>
            <person name="Yamashiro T."/>
            <person name="Shiraishi A."/>
            <person name="Nakayama K."/>
            <person name="Satake H."/>
        </authorList>
    </citation>
    <scope>NUCLEOTIDE SEQUENCE</scope>
</reference>
<accession>A0ABQ4XX00</accession>